<protein>
    <submittedName>
        <fullName evidence="1">Uncharacterized protein</fullName>
    </submittedName>
</protein>
<accession>A0A6V7UG65</accession>
<sequence>MLFQIICPISLYLTSNCPIIWLFFPTPDYAVPLKCRHFWWHFSFHPALFF</sequence>
<gene>
    <name evidence="1" type="ORF">MENT_LOCUS12623</name>
</gene>
<name>A0A6V7UG65_MELEN</name>
<dbReference type="AlphaFoldDB" id="A0A6V7UG65"/>
<organism evidence="1 2">
    <name type="scientific">Meloidogyne enterolobii</name>
    <name type="common">Root-knot nematode worm</name>
    <name type="synonym">Meloidogyne mayaguensis</name>
    <dbReference type="NCBI Taxonomy" id="390850"/>
    <lineage>
        <taxon>Eukaryota</taxon>
        <taxon>Metazoa</taxon>
        <taxon>Ecdysozoa</taxon>
        <taxon>Nematoda</taxon>
        <taxon>Chromadorea</taxon>
        <taxon>Rhabditida</taxon>
        <taxon>Tylenchina</taxon>
        <taxon>Tylenchomorpha</taxon>
        <taxon>Tylenchoidea</taxon>
        <taxon>Meloidogynidae</taxon>
        <taxon>Meloidogyninae</taxon>
        <taxon>Meloidogyne</taxon>
    </lineage>
</organism>
<reference evidence="1 2" key="1">
    <citation type="submission" date="2020-08" db="EMBL/GenBank/DDBJ databases">
        <authorList>
            <person name="Koutsovoulos G."/>
            <person name="Danchin GJ E."/>
        </authorList>
    </citation>
    <scope>NUCLEOTIDE SEQUENCE [LARGE SCALE GENOMIC DNA]</scope>
</reference>
<proteinExistence type="predicted"/>
<comment type="caution">
    <text evidence="1">The sequence shown here is derived from an EMBL/GenBank/DDBJ whole genome shotgun (WGS) entry which is preliminary data.</text>
</comment>
<dbReference type="EMBL" id="CAJEWN010000066">
    <property type="protein sequence ID" value="CAD2157436.1"/>
    <property type="molecule type" value="Genomic_DNA"/>
</dbReference>
<evidence type="ECO:0000313" key="2">
    <source>
        <dbReference type="Proteomes" id="UP000580250"/>
    </source>
</evidence>
<dbReference type="Proteomes" id="UP000580250">
    <property type="component" value="Unassembled WGS sequence"/>
</dbReference>
<evidence type="ECO:0000313" key="1">
    <source>
        <dbReference type="EMBL" id="CAD2157436.1"/>
    </source>
</evidence>